<accession>A0ABT7NH22</accession>
<comment type="caution">
    <text evidence="2">The sequence shown here is derived from an EMBL/GenBank/DDBJ whole genome shotgun (WGS) entry which is preliminary data.</text>
</comment>
<proteinExistence type="predicted"/>
<dbReference type="EMBL" id="JASZYV010000006">
    <property type="protein sequence ID" value="MDM0047252.1"/>
    <property type="molecule type" value="Genomic_DNA"/>
</dbReference>
<evidence type="ECO:0000313" key="2">
    <source>
        <dbReference type="EMBL" id="MDM0047252.1"/>
    </source>
</evidence>
<name>A0ABT7NH22_9BURK</name>
<sequence>MSHLAIFVPCLLGFALLALAMDRHQEALFKTALPARATLGLRLGGWIGLLLGLFVAVRAQGWSLGLVSYSGHTSLCAGVVFVVLLLLQRR</sequence>
<dbReference type="RefSeq" id="WP_286662368.1">
    <property type="nucleotide sequence ID" value="NZ_JASZYV010000006.1"/>
</dbReference>
<reference evidence="2" key="1">
    <citation type="submission" date="2023-06" db="EMBL/GenBank/DDBJ databases">
        <authorList>
            <person name="Jiang Y."/>
            <person name="Liu Q."/>
        </authorList>
    </citation>
    <scope>NUCLEOTIDE SEQUENCE</scope>
    <source>
        <strain evidence="2">CGMCC 1.12089</strain>
    </source>
</reference>
<feature type="transmembrane region" description="Helical" evidence="1">
    <location>
        <begin position="64"/>
        <end position="87"/>
    </location>
</feature>
<keyword evidence="1" id="KW-0812">Transmembrane</keyword>
<evidence type="ECO:0000256" key="1">
    <source>
        <dbReference type="SAM" id="Phobius"/>
    </source>
</evidence>
<gene>
    <name evidence="2" type="ORF">QTH91_22355</name>
</gene>
<keyword evidence="3" id="KW-1185">Reference proteome</keyword>
<keyword evidence="1" id="KW-0472">Membrane</keyword>
<dbReference type="InterPro" id="IPR021762">
    <property type="entry name" value="DUF3325"/>
</dbReference>
<organism evidence="2 3">
    <name type="scientific">Variovorax dokdonensis</name>
    <dbReference type="NCBI Taxonomy" id="344883"/>
    <lineage>
        <taxon>Bacteria</taxon>
        <taxon>Pseudomonadati</taxon>
        <taxon>Pseudomonadota</taxon>
        <taxon>Betaproteobacteria</taxon>
        <taxon>Burkholderiales</taxon>
        <taxon>Comamonadaceae</taxon>
        <taxon>Variovorax</taxon>
    </lineage>
</organism>
<evidence type="ECO:0000313" key="3">
    <source>
        <dbReference type="Proteomes" id="UP001174908"/>
    </source>
</evidence>
<dbReference type="Pfam" id="PF11804">
    <property type="entry name" value="DUF3325"/>
    <property type="match status" value="1"/>
</dbReference>
<feature type="transmembrane region" description="Helical" evidence="1">
    <location>
        <begin position="39"/>
        <end position="57"/>
    </location>
</feature>
<protein>
    <submittedName>
        <fullName evidence="2">DUF3325 family protein</fullName>
    </submittedName>
</protein>
<dbReference type="Proteomes" id="UP001174908">
    <property type="component" value="Unassembled WGS sequence"/>
</dbReference>
<keyword evidence="1" id="KW-1133">Transmembrane helix</keyword>